<accession>A0ABV6SWY5</accession>
<reference evidence="3 4" key="1">
    <citation type="submission" date="2024-09" db="EMBL/GenBank/DDBJ databases">
        <authorList>
            <person name="Sun Q."/>
            <person name="Mori K."/>
        </authorList>
    </citation>
    <scope>NUCLEOTIDE SEQUENCE [LARGE SCALE GENOMIC DNA]</scope>
    <source>
        <strain evidence="3 4">KCTC 52403</strain>
    </source>
</reference>
<dbReference type="EMBL" id="JBHLTF010000027">
    <property type="protein sequence ID" value="MFC0717360.1"/>
    <property type="molecule type" value="Genomic_DNA"/>
</dbReference>
<dbReference type="Proteomes" id="UP001589898">
    <property type="component" value="Unassembled WGS sequence"/>
</dbReference>
<gene>
    <name evidence="3" type="ORF">ACFFFU_06325</name>
</gene>
<name>A0ABV6SWY5_9GAMM</name>
<organism evidence="3 4">
    <name type="scientific">Luteimonas padinae</name>
    <dbReference type="NCBI Taxonomy" id="1714359"/>
    <lineage>
        <taxon>Bacteria</taxon>
        <taxon>Pseudomonadati</taxon>
        <taxon>Pseudomonadota</taxon>
        <taxon>Gammaproteobacteria</taxon>
        <taxon>Lysobacterales</taxon>
        <taxon>Lysobacteraceae</taxon>
        <taxon>Luteimonas</taxon>
    </lineage>
</organism>
<feature type="transmembrane region" description="Helical" evidence="2">
    <location>
        <begin position="285"/>
        <end position="304"/>
    </location>
</feature>
<feature type="region of interest" description="Disordered" evidence="1">
    <location>
        <begin position="175"/>
        <end position="207"/>
    </location>
</feature>
<comment type="caution">
    <text evidence="3">The sequence shown here is derived from an EMBL/GenBank/DDBJ whole genome shotgun (WGS) entry which is preliminary data.</text>
</comment>
<evidence type="ECO:0000256" key="2">
    <source>
        <dbReference type="SAM" id="Phobius"/>
    </source>
</evidence>
<evidence type="ECO:0000313" key="3">
    <source>
        <dbReference type="EMBL" id="MFC0717360.1"/>
    </source>
</evidence>
<protein>
    <submittedName>
        <fullName evidence="3">Uncharacterized protein</fullName>
    </submittedName>
</protein>
<feature type="transmembrane region" description="Helical" evidence="2">
    <location>
        <begin position="250"/>
        <end position="273"/>
    </location>
</feature>
<feature type="region of interest" description="Disordered" evidence="1">
    <location>
        <begin position="22"/>
        <end position="97"/>
    </location>
</feature>
<keyword evidence="4" id="KW-1185">Reference proteome</keyword>
<keyword evidence="2" id="KW-0812">Transmembrane</keyword>
<keyword evidence="2" id="KW-1133">Transmembrane helix</keyword>
<keyword evidence="2" id="KW-0472">Membrane</keyword>
<evidence type="ECO:0000256" key="1">
    <source>
        <dbReference type="SAM" id="MobiDB-lite"/>
    </source>
</evidence>
<dbReference type="RefSeq" id="WP_189498322.1">
    <property type="nucleotide sequence ID" value="NZ_BMZT01000009.1"/>
</dbReference>
<feature type="compositionally biased region" description="Low complexity" evidence="1">
    <location>
        <begin position="54"/>
        <end position="69"/>
    </location>
</feature>
<sequence length="312" mass="31032">MLAVPRQVQGVFPPGHMVNTGQAGAASAMPGAPQSGLPLTGQAQMAQSAPMPLPTAAAPRADAGAALRTDVPAQGAQIAQGVRAEPAHPAPRTADAALVARQQDPALATQQQRSPAFAPSTAANAAATTAPATAPAAQAATATLAAATTATVVGSTMANAPPVAAPVAEARNAGNPLAVNDRGAPARPDAAGYTGTGEGPQRRSLDRRTRVAGGGLSALLAAMGAQGHTGASGRDPGALERELRETTMQWLFWLLALIAYGCLGFAIIALLPVGGQVLGDSARTWTGGSALLGLLTAAVAWLVAKRLGTRRT</sequence>
<proteinExistence type="predicted"/>
<evidence type="ECO:0000313" key="4">
    <source>
        <dbReference type="Proteomes" id="UP001589898"/>
    </source>
</evidence>